<dbReference type="Pfam" id="PF04773">
    <property type="entry name" value="FecR"/>
    <property type="match status" value="1"/>
</dbReference>
<proteinExistence type="predicted"/>
<evidence type="ECO:0000259" key="3">
    <source>
        <dbReference type="Pfam" id="PF04773"/>
    </source>
</evidence>
<comment type="caution">
    <text evidence="4">The sequence shown here is derived from an EMBL/GenBank/DDBJ whole genome shotgun (WGS) entry which is preliminary data.</text>
</comment>
<evidence type="ECO:0000313" key="4">
    <source>
        <dbReference type="EMBL" id="MBE1505271.1"/>
    </source>
</evidence>
<dbReference type="RefSeq" id="WP_192729155.1">
    <property type="nucleotide sequence ID" value="NZ_BAAAVL010000006.1"/>
</dbReference>
<protein>
    <recommendedName>
        <fullName evidence="3">FecR protein domain-containing protein</fullName>
    </recommendedName>
</protein>
<dbReference type="Proteomes" id="UP000620262">
    <property type="component" value="Unassembled WGS sequence"/>
</dbReference>
<feature type="domain" description="FecR protein" evidence="3">
    <location>
        <begin position="56"/>
        <end position="155"/>
    </location>
</feature>
<dbReference type="InterPro" id="IPR006860">
    <property type="entry name" value="FecR"/>
</dbReference>
<feature type="signal peptide" evidence="2">
    <location>
        <begin position="1"/>
        <end position="24"/>
    </location>
</feature>
<feature type="compositionally biased region" description="Basic and acidic residues" evidence="1">
    <location>
        <begin position="357"/>
        <end position="376"/>
    </location>
</feature>
<keyword evidence="5" id="KW-1185">Reference proteome</keyword>
<dbReference type="EMBL" id="JADBEC010000001">
    <property type="protein sequence ID" value="MBE1505271.1"/>
    <property type="molecule type" value="Genomic_DNA"/>
</dbReference>
<evidence type="ECO:0000256" key="2">
    <source>
        <dbReference type="SAM" id="SignalP"/>
    </source>
</evidence>
<organism evidence="4 5">
    <name type="scientific">Rhizobium viscosum</name>
    <name type="common">Arthrobacter viscosus</name>
    <dbReference type="NCBI Taxonomy" id="1673"/>
    <lineage>
        <taxon>Bacteria</taxon>
        <taxon>Pseudomonadati</taxon>
        <taxon>Pseudomonadota</taxon>
        <taxon>Alphaproteobacteria</taxon>
        <taxon>Hyphomicrobiales</taxon>
        <taxon>Rhizobiaceae</taxon>
        <taxon>Rhizobium/Agrobacterium group</taxon>
        <taxon>Rhizobium</taxon>
    </lineage>
</organism>
<feature type="region of interest" description="Disordered" evidence="1">
    <location>
        <begin position="228"/>
        <end position="389"/>
    </location>
</feature>
<dbReference type="Gene3D" id="2.60.120.1440">
    <property type="match status" value="1"/>
</dbReference>
<feature type="chain" id="PRO_5046108742" description="FecR protein domain-containing protein" evidence="2">
    <location>
        <begin position="25"/>
        <end position="389"/>
    </location>
</feature>
<feature type="compositionally biased region" description="Basic and acidic residues" evidence="1">
    <location>
        <begin position="299"/>
        <end position="340"/>
    </location>
</feature>
<keyword evidence="2" id="KW-0732">Signal</keyword>
<evidence type="ECO:0000256" key="1">
    <source>
        <dbReference type="SAM" id="MobiDB-lite"/>
    </source>
</evidence>
<feature type="compositionally biased region" description="Low complexity" evidence="1">
    <location>
        <begin position="246"/>
        <end position="257"/>
    </location>
</feature>
<sequence>MFGWRSIWIASICLALSGAWPAFAAEPVGQATLIKTEVTGQGGPIIVNDEVHRNERIRTSQSGLGQFIFHDGTKLAVGWGSSVVIDKYVYDDSDSVKRLSIKAAKGTFRWVSGNSKSSAYQIQTPAGTIGVRGTAFDFYVGPDGTTAVVLLNGAATFCGPGGCRQLQQRCDCVIARPNGNMTDAQPVNRSVLQRLGNQRALPFLSGNQSLTGGLGLLGGCRMASVDPERKDRLRQTPEQRDPDPQPQQQPQKQDAPPTQRPEKPHHDKPHHDRPHHDKPHHDKPERDWHDKHDRHGWKDKHDRDDHHGDHGRPNRHEGFDRPDRHDAPHQDRSHQDRPSTQERSGGENQTAGNDQSAGRDRDRDRSHHRDENRDRGWGGNGNRDWNRNR</sequence>
<name>A0ABR9IPZ9_RHIVS</name>
<gene>
    <name evidence="4" type="ORF">H4W29_002452</name>
</gene>
<accession>A0ABR9IPZ9</accession>
<evidence type="ECO:0000313" key="5">
    <source>
        <dbReference type="Proteomes" id="UP000620262"/>
    </source>
</evidence>
<feature type="compositionally biased region" description="Basic and acidic residues" evidence="1">
    <location>
        <begin position="228"/>
        <end position="243"/>
    </location>
</feature>
<feature type="compositionally biased region" description="Polar residues" evidence="1">
    <location>
        <begin position="341"/>
        <end position="356"/>
    </location>
</feature>
<reference evidence="4 5" key="1">
    <citation type="submission" date="2020-10" db="EMBL/GenBank/DDBJ databases">
        <title>Sequencing the genomes of 1000 actinobacteria strains.</title>
        <authorList>
            <person name="Klenk H.-P."/>
        </authorList>
    </citation>
    <scope>NUCLEOTIDE SEQUENCE [LARGE SCALE GENOMIC DNA]</scope>
    <source>
        <strain evidence="4 5">DSM 7307</strain>
    </source>
</reference>
<feature type="compositionally biased region" description="Basic residues" evidence="1">
    <location>
        <begin position="266"/>
        <end position="278"/>
    </location>
</feature>
<feature type="compositionally biased region" description="Basic and acidic residues" evidence="1">
    <location>
        <begin position="279"/>
        <end position="293"/>
    </location>
</feature>